<dbReference type="PANTHER" id="PTHR46170">
    <property type="entry name" value="GATOR COMPLEX PROTEIN WDR59"/>
    <property type="match status" value="1"/>
</dbReference>
<feature type="region of interest" description="Disordered" evidence="4">
    <location>
        <begin position="783"/>
        <end position="811"/>
    </location>
</feature>
<reference evidence="5 6" key="1">
    <citation type="submission" date="2016-03" db="EMBL/GenBank/DDBJ databases">
        <title>Comparative genomics of Pseudogymnoascus destructans, the fungus causing white-nose syndrome of bats.</title>
        <authorList>
            <person name="Palmer J.M."/>
            <person name="Drees K.P."/>
            <person name="Foster J.T."/>
            <person name="Lindner D.L."/>
        </authorList>
    </citation>
    <scope>NUCLEOTIDE SEQUENCE [LARGE SCALE GENOMIC DNA]</scope>
    <source>
        <strain evidence="5 6">UAMH 10579</strain>
    </source>
</reference>
<dbReference type="STRING" id="342668.A0A1B8GNZ2"/>
<keyword evidence="1 3" id="KW-0853">WD repeat</keyword>
<sequence>MEKIREEKGIKSAFDSSTFDANVSIHVQKAATDIGSATISPSGRDVAIASKTGLDIIDLDSPLNPPRHLRHGTSWNIADVQWSPFAARDYWVACTANQKALVWNLAMQEDTRQGAIEHTLHAHTRAITDINFSAHHPDILATCAVDGYVNAWDLRRPRRPALTFVDWDAGATQVKWNRQEGHILASSHDRWLRIWDDRKGAYPVKSIEAHSSKIYGLDWNRVSATQIVTCSLDKSIKFWDTSAEEPIPERVIRTSFPVWRARHTPFGWGLLAMPQNAPGNLYLYDRRKEGVESDTMAPAAAVFNHGERQVKEFLWRSRGSINEDGMDNREFQLVSWGDDKELKLQRVANSLLEKVGYVKGSQMTKKLNVTRKGAIYKTFRNVERAEMEKKSATIKAPRLLSSSHDKENSYSVLSDEIKKMSPTKRFRSRMGINGSTMRGKPMNSERRSQINWMSGIKFTANGGGDDEDGQGKIPARRLSVISPNFDMEGDWDTPESLHDEIIRVHQQYSKVTFNDVNMDTRSVTASMNGPWGKDGESVFIKATIKFPDQYPGPKIPTFTIGKSSLISDETNERISQEVQQIATGFVGRHRGCLEAALCYLLGEVNLEESTQWLKGADDVDNLDDGIADVSSSDEDDDDIPATNSAMMSQELDPTSTEGILVASRRHANVPLPRLSGARFSNNGRLICFFPPKEERFKSLLGSVALDKSRVKDGPSFNTFSRLATESLPPRSKFASLNEEEDFESDSSQGSGSESSSDSDSSQFQVSVAFDFWRKIHGTSYRKGLSTNRSNKSSGAGTGTGTGTGTLSKGRLSKPKNTIAMYDVSDYLPGKLELAQEYAVFGEGTDVCNHNAMIAMKYGHQERADLWTYAGMLLQHEVPLEILDQSHRKEPILVIARDMIRHCRRDSQYDSGIDMPFDSKNLAISGRVKWGYSPLAKNLIDDLFDHFEKLVDIQMLAMLSCVFSEPSAVDPLPNTDIRLTQPQTPLSMKTPAFSLDYFPSDIAVWSAYQKTPYSSIPSTPRAALTPFYGSLGSSNGPWGSDPASASFSCGETPPLRSTGGSLERLNEKLRLQSQSLSTSPDDRRLLQRANSGLAASFASNLKNPFYNTGSSSPPNRKRPSPVESMISTLTPSAVTWGNTTYLESVREKSPYAKSAYSDDDSTTVNETLVPVTGISVTMHNQSAFDDEGCMSTPLLEFEHTAVFKSYRMLYAEMLFAWSLPFTRLEILKFDSLPEYFTPGPPSPPFSKPNAASIHSVDHDMPPSPILLGKQDNHQPVSDRGLSITAYCLKHEHRLEPLTSPASTLGGAVGRCERCKMTKRQLKCVICIEPITGDYAACLSCGCASHQICLDAYLSSWDDEEATKDDMTCAGGCDCNCTRRAGMGVVESWEVMMGALEKMRKKEAKRAKGREAKVPPRRLTEEWDEGSDWEGARESRAEVPPAKTPLRGTMGQAMGQAQLNYSTLSRRLGQVRAGDGWMGVGSGLRKKGSASSTERGG</sequence>
<feature type="region of interest" description="Disordered" evidence="4">
    <location>
        <begin position="423"/>
        <end position="445"/>
    </location>
</feature>
<dbReference type="SUPFAM" id="SSF50978">
    <property type="entry name" value="WD40 repeat-like"/>
    <property type="match status" value="1"/>
</dbReference>
<dbReference type="Pfam" id="PF00400">
    <property type="entry name" value="WD40"/>
    <property type="match status" value="2"/>
</dbReference>
<organism evidence="5 6">
    <name type="scientific">Pseudogymnoascus verrucosus</name>
    <dbReference type="NCBI Taxonomy" id="342668"/>
    <lineage>
        <taxon>Eukaryota</taxon>
        <taxon>Fungi</taxon>
        <taxon>Dikarya</taxon>
        <taxon>Ascomycota</taxon>
        <taxon>Pezizomycotina</taxon>
        <taxon>Leotiomycetes</taxon>
        <taxon>Thelebolales</taxon>
        <taxon>Thelebolaceae</taxon>
        <taxon>Pseudogymnoascus</taxon>
    </lineage>
</organism>
<dbReference type="RefSeq" id="XP_018131265.1">
    <property type="nucleotide sequence ID" value="XM_018273972.2"/>
</dbReference>
<feature type="region of interest" description="Disordered" evidence="4">
    <location>
        <begin position="1103"/>
        <end position="1122"/>
    </location>
</feature>
<feature type="repeat" description="WD" evidence="3">
    <location>
        <begin position="207"/>
        <end position="249"/>
    </location>
</feature>
<dbReference type="GO" id="GO:0005774">
    <property type="term" value="C:vacuolar membrane"/>
    <property type="evidence" value="ECO:0007669"/>
    <property type="project" value="TreeGrafter"/>
</dbReference>
<feature type="compositionally biased region" description="Basic and acidic residues" evidence="4">
    <location>
        <begin position="1407"/>
        <end position="1419"/>
    </location>
</feature>
<dbReference type="GO" id="GO:0035859">
    <property type="term" value="C:Seh1-associated complex"/>
    <property type="evidence" value="ECO:0007669"/>
    <property type="project" value="TreeGrafter"/>
</dbReference>
<reference evidence="6" key="2">
    <citation type="journal article" date="2018" name="Nat. Commun.">
        <title>Extreme sensitivity to ultraviolet light in the fungal pathogen causing white-nose syndrome of bats.</title>
        <authorList>
            <person name="Palmer J.M."/>
            <person name="Drees K.P."/>
            <person name="Foster J.T."/>
            <person name="Lindner D.L."/>
        </authorList>
    </citation>
    <scope>NUCLEOTIDE SEQUENCE [LARGE SCALE GENOMIC DNA]</scope>
    <source>
        <strain evidence="6">UAMH 10579</strain>
    </source>
</reference>
<evidence type="ECO:0000256" key="3">
    <source>
        <dbReference type="PROSITE-ProRule" id="PRU00221"/>
    </source>
</evidence>
<dbReference type="PROSITE" id="PS00678">
    <property type="entry name" value="WD_REPEATS_1"/>
    <property type="match status" value="1"/>
</dbReference>
<dbReference type="PROSITE" id="PS50082">
    <property type="entry name" value="WD_REPEATS_2"/>
    <property type="match status" value="2"/>
</dbReference>
<feature type="compositionally biased region" description="Low complexity" evidence="4">
    <location>
        <begin position="745"/>
        <end position="761"/>
    </location>
</feature>
<dbReference type="GeneID" id="28837884"/>
<feature type="region of interest" description="Disordered" evidence="4">
    <location>
        <begin position="1473"/>
        <end position="1495"/>
    </location>
</feature>
<dbReference type="PANTHER" id="PTHR46170:SF1">
    <property type="entry name" value="GATOR COMPLEX PROTEIN WDR59"/>
    <property type="match status" value="1"/>
</dbReference>
<dbReference type="GO" id="GO:0034198">
    <property type="term" value="P:cellular response to amino acid starvation"/>
    <property type="evidence" value="ECO:0007669"/>
    <property type="project" value="TreeGrafter"/>
</dbReference>
<evidence type="ECO:0000313" key="6">
    <source>
        <dbReference type="Proteomes" id="UP000091956"/>
    </source>
</evidence>
<proteinExistence type="predicted"/>
<dbReference type="OrthoDB" id="311712at2759"/>
<feature type="region of interest" description="Disordered" evidence="4">
    <location>
        <begin position="1041"/>
        <end position="1061"/>
    </location>
</feature>
<dbReference type="Proteomes" id="UP000091956">
    <property type="component" value="Unassembled WGS sequence"/>
</dbReference>
<dbReference type="InterPro" id="IPR036322">
    <property type="entry name" value="WD40_repeat_dom_sf"/>
</dbReference>
<dbReference type="EMBL" id="KV460221">
    <property type="protein sequence ID" value="OBT97532.1"/>
    <property type="molecule type" value="Genomic_DNA"/>
</dbReference>
<feature type="region of interest" description="Disordered" evidence="4">
    <location>
        <begin position="737"/>
        <end position="761"/>
    </location>
</feature>
<keyword evidence="6" id="KW-1185">Reference proteome</keyword>
<feature type="compositionally biased region" description="Polar residues" evidence="4">
    <location>
        <begin position="784"/>
        <end position="794"/>
    </location>
</feature>
<name>A0A1B8GNZ2_9PEZI</name>
<protein>
    <submittedName>
        <fullName evidence="5">Uncharacterized protein</fullName>
    </submittedName>
</protein>
<dbReference type="InterPro" id="IPR001680">
    <property type="entry name" value="WD40_rpt"/>
</dbReference>
<dbReference type="InterPro" id="IPR019775">
    <property type="entry name" value="WD40_repeat_CS"/>
</dbReference>
<evidence type="ECO:0000313" key="5">
    <source>
        <dbReference type="EMBL" id="OBT97532.1"/>
    </source>
</evidence>
<dbReference type="SMART" id="SM00320">
    <property type="entry name" value="WD40"/>
    <property type="match status" value="4"/>
</dbReference>
<feature type="region of interest" description="Disordered" evidence="4">
    <location>
        <begin position="1402"/>
        <end position="1447"/>
    </location>
</feature>
<gene>
    <name evidence="5" type="ORF">VE01_04498</name>
</gene>
<feature type="repeat" description="WD" evidence="3">
    <location>
        <begin position="120"/>
        <end position="162"/>
    </location>
</feature>
<evidence type="ECO:0000256" key="4">
    <source>
        <dbReference type="SAM" id="MobiDB-lite"/>
    </source>
</evidence>
<evidence type="ECO:0000256" key="1">
    <source>
        <dbReference type="ARBA" id="ARBA00022574"/>
    </source>
</evidence>
<dbReference type="PROSITE" id="PS50294">
    <property type="entry name" value="WD_REPEATS_REGION"/>
    <property type="match status" value="2"/>
</dbReference>
<dbReference type="InterPro" id="IPR049567">
    <property type="entry name" value="WDR59-like"/>
</dbReference>
<dbReference type="Gene3D" id="2.130.10.10">
    <property type="entry name" value="YVTN repeat-like/Quinoprotein amine dehydrogenase"/>
    <property type="match status" value="1"/>
</dbReference>
<dbReference type="GO" id="GO:1904263">
    <property type="term" value="P:positive regulation of TORC1 signaling"/>
    <property type="evidence" value="ECO:0007669"/>
    <property type="project" value="TreeGrafter"/>
</dbReference>
<dbReference type="GO" id="GO:0035591">
    <property type="term" value="F:signaling adaptor activity"/>
    <property type="evidence" value="ECO:0007669"/>
    <property type="project" value="TreeGrafter"/>
</dbReference>
<evidence type="ECO:0000256" key="2">
    <source>
        <dbReference type="ARBA" id="ARBA00022737"/>
    </source>
</evidence>
<accession>A0A1B8GNZ2</accession>
<dbReference type="InterPro" id="IPR015943">
    <property type="entry name" value="WD40/YVTN_repeat-like_dom_sf"/>
</dbReference>
<keyword evidence="2" id="KW-0677">Repeat</keyword>